<dbReference type="InterPro" id="IPR006119">
    <property type="entry name" value="Resolv_N"/>
</dbReference>
<feature type="domain" description="Recombinase" evidence="2">
    <location>
        <begin position="51"/>
        <end position="195"/>
    </location>
</feature>
<dbReference type="InterPro" id="IPR038109">
    <property type="entry name" value="DNA_bind_recomb_sf"/>
</dbReference>
<dbReference type="GO" id="GO:0000150">
    <property type="term" value="F:DNA strand exchange activity"/>
    <property type="evidence" value="ECO:0007669"/>
    <property type="project" value="InterPro"/>
</dbReference>
<evidence type="ECO:0000259" key="1">
    <source>
        <dbReference type="PROSITE" id="PS51736"/>
    </source>
</evidence>
<feature type="domain" description="Resolvase/invertase-type recombinase catalytic" evidence="1">
    <location>
        <begin position="1"/>
        <end position="43"/>
    </location>
</feature>
<evidence type="ECO:0000313" key="3">
    <source>
        <dbReference type="EMBL" id="KKT65612.1"/>
    </source>
</evidence>
<reference evidence="3 4" key="1">
    <citation type="journal article" date="2015" name="Nature">
        <title>rRNA introns, odd ribosomes, and small enigmatic genomes across a large radiation of phyla.</title>
        <authorList>
            <person name="Brown C.T."/>
            <person name="Hug L.A."/>
            <person name="Thomas B.C."/>
            <person name="Sharon I."/>
            <person name="Castelle C.J."/>
            <person name="Singh A."/>
            <person name="Wilkins M.J."/>
            <person name="Williams K.H."/>
            <person name="Banfield J.F."/>
        </authorList>
    </citation>
    <scope>NUCLEOTIDE SEQUENCE [LARGE SCALE GENOMIC DNA]</scope>
</reference>
<organism evidence="3 4">
    <name type="scientific">Candidatus Woesebacteria bacterium GW2011_GWA2_44_33</name>
    <dbReference type="NCBI Taxonomy" id="1618564"/>
    <lineage>
        <taxon>Bacteria</taxon>
        <taxon>Candidatus Woeseibacteriota</taxon>
    </lineage>
</organism>
<name>A0A0G1LAF3_9BACT</name>
<dbReference type="PANTHER" id="PTHR30461">
    <property type="entry name" value="DNA-INVERTASE FROM LAMBDOID PROPHAGE"/>
    <property type="match status" value="1"/>
</dbReference>
<feature type="non-terminal residue" evidence="3">
    <location>
        <position position="1"/>
    </location>
</feature>
<dbReference type="AlphaFoldDB" id="A0A0G1LAF3"/>
<dbReference type="EMBL" id="LCIY01000040">
    <property type="protein sequence ID" value="KKT65612.1"/>
    <property type="molecule type" value="Genomic_DNA"/>
</dbReference>
<dbReference type="InterPro" id="IPR011109">
    <property type="entry name" value="DNA_bind_recombinase_dom"/>
</dbReference>
<accession>A0A0G1LAF3</accession>
<evidence type="ECO:0000313" key="4">
    <source>
        <dbReference type="Proteomes" id="UP000034826"/>
    </source>
</evidence>
<dbReference type="PANTHER" id="PTHR30461:SF23">
    <property type="entry name" value="DNA RECOMBINASE-RELATED"/>
    <property type="match status" value="1"/>
</dbReference>
<dbReference type="Gene3D" id="3.90.1750.20">
    <property type="entry name" value="Putative Large Serine Recombinase, Chain B, Domain 2"/>
    <property type="match status" value="1"/>
</dbReference>
<dbReference type="Proteomes" id="UP000034826">
    <property type="component" value="Unassembled WGS sequence"/>
</dbReference>
<dbReference type="PROSITE" id="PS51736">
    <property type="entry name" value="RECOMBINASES_3"/>
    <property type="match status" value="1"/>
</dbReference>
<proteinExistence type="predicted"/>
<evidence type="ECO:0000259" key="2">
    <source>
        <dbReference type="PROSITE" id="PS51737"/>
    </source>
</evidence>
<dbReference type="PATRIC" id="fig|1618564.3.peg.854"/>
<dbReference type="GO" id="GO:0003677">
    <property type="term" value="F:DNA binding"/>
    <property type="evidence" value="ECO:0007669"/>
    <property type="project" value="InterPro"/>
</dbReference>
<dbReference type="InterPro" id="IPR050639">
    <property type="entry name" value="SSR_resolvase"/>
</dbReference>
<dbReference type="PROSITE" id="PS51737">
    <property type="entry name" value="RECOMBINASE_DNA_BIND"/>
    <property type="match status" value="1"/>
</dbReference>
<protein>
    <submittedName>
        <fullName evidence="3">Site-specific recombinase</fullName>
    </submittedName>
</protein>
<gene>
    <name evidence="3" type="ORF">UW60_C0040G0001</name>
</gene>
<sequence length="252" mass="29631">HDINPENEEQGFVRNILGSFHAYERIKIAERFRRGKLYKAKNGVLVNAQAPYGYDYIPKSVGREAGIIINIEEAKVVRMIYGWVGIERMSLTQVRKKLYEMGIKPKKARQDIWTNGPICRLLRNETYVTGLVYYNKGEAVEAIKPNNNTKYKRVKKTSRKLRPREEWIPFTVPKIIEDERLFDKVQQVLEYNKKYASNNRKYDYLLSGLVYCDCGTRRIGDGSSTHGHHYYRCAQRVHRYPLESTTDRWKSN</sequence>
<comment type="caution">
    <text evidence="3">The sequence shown here is derived from an EMBL/GenBank/DDBJ whole genome shotgun (WGS) entry which is preliminary data.</text>
</comment>
<dbReference type="Pfam" id="PF07508">
    <property type="entry name" value="Recombinase"/>
    <property type="match status" value="1"/>
</dbReference>